<organism evidence="3 4">
    <name type="scientific">Folsomia candida</name>
    <name type="common">Springtail</name>
    <dbReference type="NCBI Taxonomy" id="158441"/>
    <lineage>
        <taxon>Eukaryota</taxon>
        <taxon>Metazoa</taxon>
        <taxon>Ecdysozoa</taxon>
        <taxon>Arthropoda</taxon>
        <taxon>Hexapoda</taxon>
        <taxon>Collembola</taxon>
        <taxon>Entomobryomorpha</taxon>
        <taxon>Isotomoidea</taxon>
        <taxon>Isotomidae</taxon>
        <taxon>Proisotominae</taxon>
        <taxon>Folsomia</taxon>
    </lineage>
</organism>
<dbReference type="PANTHER" id="PTHR11786">
    <property type="entry name" value="N-HYDROXYARYLAMINE O-ACETYLTRANSFERASE"/>
    <property type="match status" value="1"/>
</dbReference>
<dbReference type="InterPro" id="IPR001447">
    <property type="entry name" value="Arylamine_N-AcTrfase"/>
</dbReference>
<accession>A0A226F067</accession>
<dbReference type="AlphaFoldDB" id="A0A226F067"/>
<keyword evidence="3" id="KW-0808">Transferase</keyword>
<dbReference type="OMA" id="GFPYEFR"/>
<dbReference type="InterPro" id="IPR053710">
    <property type="entry name" value="Arylamine_NAT_domain_sf"/>
</dbReference>
<dbReference type="Gene3D" id="3.30.2140.20">
    <property type="match status" value="1"/>
</dbReference>
<evidence type="ECO:0000256" key="2">
    <source>
        <dbReference type="ARBA" id="ARBA00012701"/>
    </source>
</evidence>
<dbReference type="GO" id="GO:0004060">
    <property type="term" value="F:arylamine N-acetyltransferase activity"/>
    <property type="evidence" value="ECO:0007669"/>
    <property type="project" value="UniProtKB-EC"/>
</dbReference>
<evidence type="ECO:0000313" key="4">
    <source>
        <dbReference type="Proteomes" id="UP000198287"/>
    </source>
</evidence>
<dbReference type="InterPro" id="IPR038765">
    <property type="entry name" value="Papain-like_cys_pep_sf"/>
</dbReference>
<comment type="caution">
    <text evidence="3">The sequence shown here is derived from an EMBL/GenBank/DDBJ whole genome shotgun (WGS) entry which is preliminary data.</text>
</comment>
<sequence>MISYEQAKKHLENVLKLPADWEITLQKDPLEFLGLYMRHHATRIPFQNVTLAAVEKPKRVRPTEEDIVTQGLTGVGGCCINLNFFTKILLVAVGLDAFAIQGTHNCAPVDGTHCMVLVRLKDGSLYMVEVGGAFPILEPIPMQNLPFKILCAGGFPYEFRQISDTLVGRYHIGGGLLGGQYIGKSEDLRTSWDLFPRKFSEFDHPMLETFTNPPNSALLRNPMMCRYFFPEEVQDLLEGELAFSKSNGITHEIPPLSAESDVFIFAWKYLIIIGDKHARRLVKKYTSYKDMAPDLIKFFPMLDPQEVLKACEAWSEFEVVVTAYDSIL</sequence>
<reference evidence="3 4" key="1">
    <citation type="submission" date="2015-12" db="EMBL/GenBank/DDBJ databases">
        <title>The genome of Folsomia candida.</title>
        <authorList>
            <person name="Faddeeva A."/>
            <person name="Derks M.F."/>
            <person name="Anvar Y."/>
            <person name="Smit S."/>
            <person name="Van Straalen N."/>
            <person name="Roelofs D."/>
        </authorList>
    </citation>
    <scope>NUCLEOTIDE SEQUENCE [LARGE SCALE GENOMIC DNA]</scope>
    <source>
        <strain evidence="3 4">VU population</strain>
        <tissue evidence="3">Whole body</tissue>
    </source>
</reference>
<dbReference type="SUPFAM" id="SSF54001">
    <property type="entry name" value="Cysteine proteinases"/>
    <property type="match status" value="1"/>
</dbReference>
<proteinExistence type="inferred from homology"/>
<dbReference type="PANTHER" id="PTHR11786:SF0">
    <property type="entry name" value="ARYLAMINE N-ACETYLTRANSFERASE 4-RELATED"/>
    <property type="match status" value="1"/>
</dbReference>
<comment type="similarity">
    <text evidence="1">Belongs to the arylamine N-acetyltransferase family.</text>
</comment>
<dbReference type="Pfam" id="PF00797">
    <property type="entry name" value="Acetyltransf_2"/>
    <property type="match status" value="1"/>
</dbReference>
<protein>
    <recommendedName>
        <fullName evidence="2">arylamine N-acetyltransferase</fullName>
        <ecNumber evidence="2">2.3.1.5</ecNumber>
    </recommendedName>
</protein>
<dbReference type="OrthoDB" id="6358066at2759"/>
<dbReference type="Proteomes" id="UP000198287">
    <property type="component" value="Unassembled WGS sequence"/>
</dbReference>
<evidence type="ECO:0000313" key="3">
    <source>
        <dbReference type="EMBL" id="OXA62306.1"/>
    </source>
</evidence>
<gene>
    <name evidence="3" type="ORF">Fcan01_03704</name>
</gene>
<evidence type="ECO:0000256" key="1">
    <source>
        <dbReference type="ARBA" id="ARBA00006547"/>
    </source>
</evidence>
<dbReference type="EMBL" id="LNIX01000001">
    <property type="protein sequence ID" value="OXA62306.1"/>
    <property type="molecule type" value="Genomic_DNA"/>
</dbReference>
<name>A0A226F067_FOLCA</name>
<dbReference type="EC" id="2.3.1.5" evidence="2"/>
<keyword evidence="4" id="KW-1185">Reference proteome</keyword>